<evidence type="ECO:0000313" key="9">
    <source>
        <dbReference type="Proteomes" id="UP000054596"/>
    </source>
</evidence>
<dbReference type="PANTHER" id="PTHR42709:SF6">
    <property type="entry name" value="UNDECAPRENYL PHOSPHATE TRANSPORTER A"/>
    <property type="match status" value="1"/>
</dbReference>
<evidence type="ECO:0000256" key="6">
    <source>
        <dbReference type="SAM" id="Phobius"/>
    </source>
</evidence>
<sequence>MPHVPTALASSWGAWAVFVSVLATQLGVPVPAAPMLILAGTLVAAGNVPFWQMLLAAVLAVLLADSLWFTAGRLYGRSFLNSLVRFSLSIDSTLRTARRWFERFGVPLLALSKFVPGLGLVSAPLLGTTQIAVHVFVLWDLIGATAWASAWMLGGAALQEQLGRLLVLVRANGATVIDVFVMVALGFVLYRWIRREQFRQWLAKFHITPDQLDAMMRTDTPPVIYDARPADIRRREPHRIAGAIALDLDSPDRVDQLYAEHEVVVYCVCPNEATAKNIARKLRAKGFKQVRPLKGGLDAWEKHGYPTEPIPAEHAHVPASHDDIDRDMITIRATAPE</sequence>
<comment type="caution">
    <text evidence="8">The sequence shown here is derived from an EMBL/GenBank/DDBJ whole genome shotgun (WGS) entry which is preliminary data.</text>
</comment>
<organism evidence="8 9">
    <name type="scientific">Caballeronia glebae</name>
    <dbReference type="NCBI Taxonomy" id="1777143"/>
    <lineage>
        <taxon>Bacteria</taxon>
        <taxon>Pseudomonadati</taxon>
        <taxon>Pseudomonadota</taxon>
        <taxon>Betaproteobacteria</taxon>
        <taxon>Burkholderiales</taxon>
        <taxon>Burkholderiaceae</taxon>
        <taxon>Caballeronia</taxon>
    </lineage>
</organism>
<evidence type="ECO:0000313" key="8">
    <source>
        <dbReference type="EMBL" id="SAK42788.1"/>
    </source>
</evidence>
<comment type="subcellular location">
    <subcellularLocation>
        <location evidence="1">Cell membrane</location>
        <topology evidence="1">Multi-pass membrane protein</topology>
    </subcellularLocation>
</comment>
<reference evidence="8" key="1">
    <citation type="submission" date="2016-01" db="EMBL/GenBank/DDBJ databases">
        <authorList>
            <person name="Peeters C."/>
        </authorList>
    </citation>
    <scope>NUCLEOTIDE SEQUENCE [LARGE SCALE GENOMIC DNA]</scope>
    <source>
        <strain evidence="8">LMG 29325</strain>
    </source>
</reference>
<evidence type="ECO:0000256" key="1">
    <source>
        <dbReference type="ARBA" id="ARBA00004651"/>
    </source>
</evidence>
<evidence type="ECO:0000256" key="5">
    <source>
        <dbReference type="ARBA" id="ARBA00023136"/>
    </source>
</evidence>
<evidence type="ECO:0000256" key="2">
    <source>
        <dbReference type="ARBA" id="ARBA00022475"/>
    </source>
</evidence>
<dbReference type="OrthoDB" id="21108at2"/>
<evidence type="ECO:0000259" key="7">
    <source>
        <dbReference type="PROSITE" id="PS50206"/>
    </source>
</evidence>
<feature type="transmembrane region" description="Helical" evidence="6">
    <location>
        <begin position="133"/>
        <end position="153"/>
    </location>
</feature>
<dbReference type="PROSITE" id="PS50206">
    <property type="entry name" value="RHODANESE_3"/>
    <property type="match status" value="1"/>
</dbReference>
<feature type="transmembrane region" description="Helical" evidence="6">
    <location>
        <begin position="104"/>
        <end position="126"/>
    </location>
</feature>
<feature type="transmembrane region" description="Helical" evidence="6">
    <location>
        <begin position="173"/>
        <end position="193"/>
    </location>
</feature>
<dbReference type="Proteomes" id="UP000054596">
    <property type="component" value="Unassembled WGS sequence"/>
</dbReference>
<dbReference type="Pfam" id="PF09335">
    <property type="entry name" value="VTT_dom"/>
    <property type="match status" value="1"/>
</dbReference>
<dbReference type="InterPro" id="IPR023695">
    <property type="entry name" value="Thiosulf_sulfurTrfase"/>
</dbReference>
<gene>
    <name evidence="8" type="ORF">AWB82_00460</name>
</gene>
<dbReference type="RefSeq" id="WP_086965420.1">
    <property type="nucleotide sequence ID" value="NZ_FCOJ02000002.1"/>
</dbReference>
<feature type="transmembrane region" description="Helical" evidence="6">
    <location>
        <begin position="50"/>
        <end position="71"/>
    </location>
</feature>
<evidence type="ECO:0000256" key="4">
    <source>
        <dbReference type="ARBA" id="ARBA00022989"/>
    </source>
</evidence>
<dbReference type="AlphaFoldDB" id="A0A157ZBD3"/>
<dbReference type="InterPro" id="IPR032816">
    <property type="entry name" value="VTT_dom"/>
</dbReference>
<dbReference type="InterPro" id="IPR051311">
    <property type="entry name" value="DedA_domain"/>
</dbReference>
<dbReference type="InterPro" id="IPR001763">
    <property type="entry name" value="Rhodanese-like_dom"/>
</dbReference>
<name>A0A157ZBD3_9BURK</name>
<feature type="domain" description="Rhodanese" evidence="7">
    <location>
        <begin position="226"/>
        <end position="309"/>
    </location>
</feature>
<dbReference type="Pfam" id="PF00581">
    <property type="entry name" value="Rhodanese"/>
    <property type="match status" value="1"/>
</dbReference>
<dbReference type="InterPro" id="IPR036873">
    <property type="entry name" value="Rhodanese-like_dom_sf"/>
</dbReference>
<dbReference type="CDD" id="cd01444">
    <property type="entry name" value="GlpE_ST"/>
    <property type="match status" value="1"/>
</dbReference>
<dbReference type="GO" id="GO:0004792">
    <property type="term" value="F:thiosulfate-cyanide sulfurtransferase activity"/>
    <property type="evidence" value="ECO:0007669"/>
    <property type="project" value="InterPro"/>
</dbReference>
<dbReference type="STRING" id="1777143.AWB82_00460"/>
<keyword evidence="5 6" id="KW-0472">Membrane</keyword>
<dbReference type="PANTHER" id="PTHR42709">
    <property type="entry name" value="ALKALINE PHOSPHATASE LIKE PROTEIN"/>
    <property type="match status" value="1"/>
</dbReference>
<keyword evidence="2" id="KW-1003">Cell membrane</keyword>
<dbReference type="GO" id="GO:0005737">
    <property type="term" value="C:cytoplasm"/>
    <property type="evidence" value="ECO:0007669"/>
    <property type="project" value="InterPro"/>
</dbReference>
<proteinExistence type="predicted"/>
<keyword evidence="9" id="KW-1185">Reference proteome</keyword>
<dbReference type="EMBL" id="FCOJ02000002">
    <property type="protein sequence ID" value="SAK42788.1"/>
    <property type="molecule type" value="Genomic_DNA"/>
</dbReference>
<keyword evidence="4 6" id="KW-1133">Transmembrane helix</keyword>
<dbReference type="GO" id="GO:0005886">
    <property type="term" value="C:plasma membrane"/>
    <property type="evidence" value="ECO:0007669"/>
    <property type="project" value="UniProtKB-SubCell"/>
</dbReference>
<dbReference type="SUPFAM" id="SSF52821">
    <property type="entry name" value="Rhodanese/Cell cycle control phosphatase"/>
    <property type="match status" value="1"/>
</dbReference>
<protein>
    <submittedName>
        <fullName evidence="8">Membrane-associated protein</fullName>
    </submittedName>
</protein>
<accession>A0A157ZBD3</accession>
<keyword evidence="3 6" id="KW-0812">Transmembrane</keyword>
<dbReference type="Gene3D" id="3.40.250.10">
    <property type="entry name" value="Rhodanese-like domain"/>
    <property type="match status" value="1"/>
</dbReference>
<feature type="transmembrane region" description="Helical" evidence="6">
    <location>
        <begin position="12"/>
        <end position="38"/>
    </location>
</feature>
<evidence type="ECO:0000256" key="3">
    <source>
        <dbReference type="ARBA" id="ARBA00022692"/>
    </source>
</evidence>